<dbReference type="AlphaFoldDB" id="A0A1C3EPZ4"/>
<comment type="caution">
    <text evidence="4">Lacks conserved residue(s) required for the propagation of feature annotation.</text>
</comment>
<dbReference type="EMBL" id="LYBM01000004">
    <property type="protein sequence ID" value="ODA35324.1"/>
    <property type="molecule type" value="Genomic_DNA"/>
</dbReference>
<comment type="subcellular location">
    <subcellularLocation>
        <location evidence="4">Cell outer membrane</location>
    </subcellularLocation>
</comment>
<dbReference type="Pfam" id="PF04453">
    <property type="entry name" value="LptD"/>
    <property type="match status" value="1"/>
</dbReference>
<evidence type="ECO:0000256" key="3">
    <source>
        <dbReference type="ARBA" id="ARBA00023237"/>
    </source>
</evidence>
<evidence type="ECO:0000313" key="8">
    <source>
        <dbReference type="Proteomes" id="UP000094936"/>
    </source>
</evidence>
<feature type="domain" description="LptD C-terminal" evidence="6">
    <location>
        <begin position="306"/>
        <end position="692"/>
    </location>
</feature>
<dbReference type="GO" id="GO:0015920">
    <property type="term" value="P:lipopolysaccharide transport"/>
    <property type="evidence" value="ECO:0007669"/>
    <property type="project" value="InterPro"/>
</dbReference>
<feature type="domain" description="Organic solvent tolerance-like N-terminal" evidence="5">
    <location>
        <begin position="72"/>
        <end position="191"/>
    </location>
</feature>
<comment type="caution">
    <text evidence="7">The sequence shown here is derived from an EMBL/GenBank/DDBJ whole genome shotgun (WGS) entry which is preliminary data.</text>
</comment>
<evidence type="ECO:0000259" key="5">
    <source>
        <dbReference type="Pfam" id="PF03968"/>
    </source>
</evidence>
<dbReference type="Proteomes" id="UP000094936">
    <property type="component" value="Unassembled WGS sequence"/>
</dbReference>
<evidence type="ECO:0000256" key="2">
    <source>
        <dbReference type="ARBA" id="ARBA00023136"/>
    </source>
</evidence>
<comment type="subunit">
    <text evidence="4">Component of the lipopolysaccharide transport and assembly complex. Interacts with LptE and LptA.</text>
</comment>
<evidence type="ECO:0000313" key="7">
    <source>
        <dbReference type="EMBL" id="ODA35324.1"/>
    </source>
</evidence>
<organism evidence="7 8">
    <name type="scientific">Veronia pacifica</name>
    <dbReference type="NCBI Taxonomy" id="1080227"/>
    <lineage>
        <taxon>Bacteria</taxon>
        <taxon>Pseudomonadati</taxon>
        <taxon>Pseudomonadota</taxon>
        <taxon>Gammaproteobacteria</taxon>
        <taxon>Vibrionales</taxon>
        <taxon>Vibrionaceae</taxon>
        <taxon>Veronia</taxon>
    </lineage>
</organism>
<dbReference type="InterPro" id="IPR020889">
    <property type="entry name" value="LipoPS_assembly_LptD"/>
</dbReference>
<dbReference type="STRING" id="1080227.A8L45_03925"/>
<keyword evidence="3 4" id="KW-0998">Cell outer membrane</keyword>
<comment type="similarity">
    <text evidence="4">Belongs to the LptD family.</text>
</comment>
<dbReference type="PANTHER" id="PTHR30189">
    <property type="entry name" value="LPS-ASSEMBLY PROTEIN"/>
    <property type="match status" value="1"/>
</dbReference>
<keyword evidence="1 4" id="KW-0732">Signal</keyword>
<reference evidence="7 8" key="1">
    <citation type="submission" date="2016-05" db="EMBL/GenBank/DDBJ databases">
        <title>Genomic Taxonomy of the Vibrionaceae.</title>
        <authorList>
            <person name="Gomez-Gil B."/>
            <person name="Enciso-Ibarra J."/>
        </authorList>
    </citation>
    <scope>NUCLEOTIDE SEQUENCE [LARGE SCALE GENOMIC DNA]</scope>
    <source>
        <strain evidence="7 8">CAIM 1920</strain>
    </source>
</reference>
<feature type="chain" id="PRO_5009005346" description="LPS-assembly protein LptD" evidence="4">
    <location>
        <begin position="24"/>
        <end position="783"/>
    </location>
</feature>
<dbReference type="NCBIfam" id="NF002997">
    <property type="entry name" value="PRK03761.1"/>
    <property type="match status" value="1"/>
</dbReference>
<dbReference type="InterPro" id="IPR007543">
    <property type="entry name" value="LptD_C"/>
</dbReference>
<sequence precursor="true">MPYTARIFLPAIAMLFVHSPAFADTDTTSIDPSLITSDEKCHKQAYPCAVAKNKNADDINTLPITINASSTAGDKEKITYEGDVIVRQGHRTLESDTMVLTTPGERQVTAEGNVIFNDGEMLIQSDRIQSNLTNQDTYVENAKYRLLCQSGRGEAKKVFKNGTTFYQLDDGTYTTCPEENKSWRFGAKRIEKKDDDIFADMYGTSFQILNTPVFYLPYLRVPVEDGRLTGFLYPTIGFLDEKDGISVQTPFYWNIHPQADMLFTPKLMSNRGTQLTTEFNYLVRPGNGSIITEYMPEDREYPGVEDSWGINWRHSGVQDHWLYDLDYSRVSDITYFSRHTDSQVGKREDSNLLQTAEVAYREDSWDAHLKVRDFQPLTKNSTVYRLMPQLALNYYGPNLPGNMSFTVPSQISRFETDTESKPDATRLHIEPTLTLPYNLPWLQASAEAKLLYTYYEQDVSSTLSNDIRSTLGSHTTRSVPVVRLNSTIILEREQPLWGTNYLQTLEPRIQYLYVKDVDQSQIYNPVSYKGGGYDTVRLQTDYYGLFRTNQYSNIDYINSANQFTLGASTRFYDDALKERFNLSVGQIFYVDRPFGSGEARVNYSAWALETEINVADHWFLKGSMEYDNNISKLQFANSLAEYRNGSFFTQASYRFVSKDYIASTLRNGSIDSITEDGISQVGLIAGIPITDRFSLQGQYFHDLTQDIKLENQVGLVYRDACWQLGLTYSEYLLSRGNISQEPKFDSGVSLSFSLLGLGANAGFGFSDNTKSALGYYNPYGLKN</sequence>
<dbReference type="HAMAP" id="MF_01411">
    <property type="entry name" value="LPS_assembly_LptD"/>
    <property type="match status" value="1"/>
</dbReference>
<dbReference type="InterPro" id="IPR050218">
    <property type="entry name" value="LptD"/>
</dbReference>
<dbReference type="GO" id="GO:0009279">
    <property type="term" value="C:cell outer membrane"/>
    <property type="evidence" value="ECO:0007669"/>
    <property type="project" value="UniProtKB-SubCell"/>
</dbReference>
<dbReference type="RefSeq" id="WP_068899457.1">
    <property type="nucleotide sequence ID" value="NZ_JBHUIF010000003.1"/>
</dbReference>
<evidence type="ECO:0000256" key="4">
    <source>
        <dbReference type="HAMAP-Rule" id="MF_01411"/>
    </source>
</evidence>
<keyword evidence="2 4" id="KW-0472">Membrane</keyword>
<evidence type="ECO:0000259" key="6">
    <source>
        <dbReference type="Pfam" id="PF04453"/>
    </source>
</evidence>
<dbReference type="InterPro" id="IPR005653">
    <property type="entry name" value="OstA-like_N"/>
</dbReference>
<feature type="signal peptide" evidence="4">
    <location>
        <begin position="1"/>
        <end position="23"/>
    </location>
</feature>
<dbReference type="OrthoDB" id="9760225at2"/>
<keyword evidence="8" id="KW-1185">Reference proteome</keyword>
<evidence type="ECO:0000256" key="1">
    <source>
        <dbReference type="ARBA" id="ARBA00022729"/>
    </source>
</evidence>
<dbReference type="Pfam" id="PF03968">
    <property type="entry name" value="LptD_N"/>
    <property type="match status" value="1"/>
</dbReference>
<dbReference type="GO" id="GO:0043165">
    <property type="term" value="P:Gram-negative-bacterium-type cell outer membrane assembly"/>
    <property type="evidence" value="ECO:0007669"/>
    <property type="project" value="UniProtKB-UniRule"/>
</dbReference>
<dbReference type="GO" id="GO:1990351">
    <property type="term" value="C:transporter complex"/>
    <property type="evidence" value="ECO:0007669"/>
    <property type="project" value="TreeGrafter"/>
</dbReference>
<accession>A0A1C3EPZ4</accession>
<dbReference type="PANTHER" id="PTHR30189:SF1">
    <property type="entry name" value="LPS-ASSEMBLY PROTEIN LPTD"/>
    <property type="match status" value="1"/>
</dbReference>
<gene>
    <name evidence="4" type="primary">lptD</name>
    <name evidence="7" type="ORF">A8L45_03925</name>
</gene>
<name>A0A1C3EPZ4_9GAMM</name>
<protein>
    <recommendedName>
        <fullName evidence="4">LPS-assembly protein LptD</fullName>
    </recommendedName>
</protein>
<comment type="function">
    <text evidence="4">Together with LptE, is involved in the assembly of lipopolysaccharide (LPS) at the surface of the outer membrane.</text>
</comment>
<proteinExistence type="inferred from homology"/>